<name>A0A1N6GTK3_9BURK</name>
<dbReference type="PRINTS" id="PR00107">
    <property type="entry name" value="PHOSPHOCPHPR"/>
</dbReference>
<evidence type="ECO:0000256" key="13">
    <source>
        <dbReference type="ARBA" id="ARBA00022777"/>
    </source>
</evidence>
<dbReference type="GO" id="GO:0005737">
    <property type="term" value="C:cytoplasm"/>
    <property type="evidence" value="ECO:0007669"/>
    <property type="project" value="UniProtKB-SubCell"/>
</dbReference>
<evidence type="ECO:0000313" key="17">
    <source>
        <dbReference type="EMBL" id="SIO10859.1"/>
    </source>
</evidence>
<evidence type="ECO:0000256" key="5">
    <source>
        <dbReference type="ARBA" id="ARBA00012232"/>
    </source>
</evidence>
<dbReference type="Pfam" id="PF00381">
    <property type="entry name" value="PTS-HPr"/>
    <property type="match status" value="1"/>
</dbReference>
<comment type="similarity">
    <text evidence="4">Belongs to the PEP-utilizing enzyme family.</text>
</comment>
<organism evidence="17 18">
    <name type="scientific">Paraburkholderia phenazinium</name>
    <dbReference type="NCBI Taxonomy" id="60549"/>
    <lineage>
        <taxon>Bacteria</taxon>
        <taxon>Pseudomonadati</taxon>
        <taxon>Pseudomonadota</taxon>
        <taxon>Betaproteobacteria</taxon>
        <taxon>Burkholderiales</taxon>
        <taxon>Burkholderiaceae</taxon>
        <taxon>Paraburkholderia</taxon>
    </lineage>
</organism>
<dbReference type="Gene3D" id="3.40.930.10">
    <property type="entry name" value="Mannitol-specific EII, Chain A"/>
    <property type="match status" value="1"/>
</dbReference>
<dbReference type="InterPro" id="IPR006318">
    <property type="entry name" value="PTS_EI-like"/>
</dbReference>
<evidence type="ECO:0000256" key="9">
    <source>
        <dbReference type="ARBA" id="ARBA00022597"/>
    </source>
</evidence>
<dbReference type="GO" id="GO:0008965">
    <property type="term" value="F:phosphoenolpyruvate-protein phosphotransferase activity"/>
    <property type="evidence" value="ECO:0007669"/>
    <property type="project" value="UniProtKB-EC"/>
</dbReference>
<evidence type="ECO:0000256" key="11">
    <source>
        <dbReference type="ARBA" id="ARBA00022683"/>
    </source>
</evidence>
<dbReference type="OrthoDB" id="9765468at2"/>
<dbReference type="AlphaFoldDB" id="A0A1N6GTK3"/>
<dbReference type="PROSITE" id="PS00742">
    <property type="entry name" value="PEP_ENZYMES_2"/>
    <property type="match status" value="1"/>
</dbReference>
<dbReference type="PRINTS" id="PR01736">
    <property type="entry name" value="PHPHTRNFRASE"/>
</dbReference>
<dbReference type="InterPro" id="IPR001020">
    <property type="entry name" value="PTS_HPr_His_P_site"/>
</dbReference>
<dbReference type="SUPFAM" id="SSF47831">
    <property type="entry name" value="Enzyme I of the PEP:sugar phosphotransferase system HPr-binding (sub)domain"/>
    <property type="match status" value="1"/>
</dbReference>
<feature type="domain" description="HPr" evidence="16">
    <location>
        <begin position="160"/>
        <end position="247"/>
    </location>
</feature>
<dbReference type="InterPro" id="IPR050499">
    <property type="entry name" value="PEP-utilizing_PTS_enzyme"/>
</dbReference>
<accession>A0A1N6GTK3</accession>
<keyword evidence="17" id="KW-0670">Pyruvate</keyword>
<evidence type="ECO:0000313" key="18">
    <source>
        <dbReference type="Proteomes" id="UP000185151"/>
    </source>
</evidence>
<dbReference type="PANTHER" id="PTHR46244:SF6">
    <property type="entry name" value="PHOSPHOENOLPYRUVATE-PROTEIN PHOSPHOTRANSFERASE"/>
    <property type="match status" value="1"/>
</dbReference>
<proteinExistence type="inferred from homology"/>
<dbReference type="InterPro" id="IPR023151">
    <property type="entry name" value="PEP_util_CS"/>
</dbReference>
<dbReference type="Gene3D" id="3.20.20.60">
    <property type="entry name" value="Phosphoenolpyruvate-binding domains"/>
    <property type="match status" value="1"/>
</dbReference>
<evidence type="ECO:0000259" key="15">
    <source>
        <dbReference type="PROSITE" id="PS51094"/>
    </source>
</evidence>
<dbReference type="Pfam" id="PF00391">
    <property type="entry name" value="PEP-utilizers"/>
    <property type="match status" value="1"/>
</dbReference>
<comment type="catalytic activity">
    <reaction evidence="1">
        <text>L-histidyl-[protein] + phosphoenolpyruvate = N(pros)-phospho-L-histidyl-[protein] + pyruvate</text>
        <dbReference type="Rhea" id="RHEA:23880"/>
        <dbReference type="Rhea" id="RHEA-COMP:9745"/>
        <dbReference type="Rhea" id="RHEA-COMP:9746"/>
        <dbReference type="ChEBI" id="CHEBI:15361"/>
        <dbReference type="ChEBI" id="CHEBI:29979"/>
        <dbReference type="ChEBI" id="CHEBI:58702"/>
        <dbReference type="ChEBI" id="CHEBI:64837"/>
        <dbReference type="EC" id="2.7.3.9"/>
    </reaction>
</comment>
<evidence type="ECO:0000256" key="6">
    <source>
        <dbReference type="ARBA" id="ARBA00022448"/>
    </source>
</evidence>
<dbReference type="InterPro" id="IPR002178">
    <property type="entry name" value="PTS_EIIA_type-2_dom"/>
</dbReference>
<dbReference type="GO" id="GO:0016301">
    <property type="term" value="F:kinase activity"/>
    <property type="evidence" value="ECO:0007669"/>
    <property type="project" value="UniProtKB-KW"/>
</dbReference>
<evidence type="ECO:0000256" key="8">
    <source>
        <dbReference type="ARBA" id="ARBA00022553"/>
    </source>
</evidence>
<dbReference type="SUPFAM" id="SSF51621">
    <property type="entry name" value="Phosphoenolpyruvate/pyruvate domain"/>
    <property type="match status" value="1"/>
</dbReference>
<dbReference type="EMBL" id="FSRU01000001">
    <property type="protein sequence ID" value="SIO10859.1"/>
    <property type="molecule type" value="Genomic_DNA"/>
</dbReference>
<keyword evidence="13" id="KW-0418">Kinase</keyword>
<dbReference type="CDD" id="cd00211">
    <property type="entry name" value="PTS_IIA_fru"/>
    <property type="match status" value="1"/>
</dbReference>
<dbReference type="InterPro" id="IPR008279">
    <property type="entry name" value="PEP-util_enz_mobile_dom"/>
</dbReference>
<comment type="subcellular location">
    <subcellularLocation>
        <location evidence="3">Cytoplasm</location>
    </subcellularLocation>
</comment>
<dbReference type="EC" id="2.7.3.9" evidence="5"/>
<keyword evidence="12" id="KW-0479">Metal-binding</keyword>
<feature type="domain" description="PTS EIIA type-2" evidence="15">
    <location>
        <begin position="3"/>
        <end position="143"/>
    </location>
</feature>
<dbReference type="SUPFAM" id="SSF55594">
    <property type="entry name" value="HPr-like"/>
    <property type="match status" value="1"/>
</dbReference>
<dbReference type="Pfam" id="PF02896">
    <property type="entry name" value="PEP-utilizers_C"/>
    <property type="match status" value="1"/>
</dbReference>
<dbReference type="SUPFAM" id="SSF55804">
    <property type="entry name" value="Phoshotransferase/anion transport protein"/>
    <property type="match status" value="1"/>
</dbReference>
<dbReference type="Proteomes" id="UP000185151">
    <property type="component" value="Unassembled WGS sequence"/>
</dbReference>
<dbReference type="SUPFAM" id="SSF52009">
    <property type="entry name" value="Phosphohistidine domain"/>
    <property type="match status" value="1"/>
</dbReference>
<dbReference type="RefSeq" id="WP_074294462.1">
    <property type="nucleotide sequence ID" value="NZ_FSRU01000001.1"/>
</dbReference>
<evidence type="ECO:0000256" key="10">
    <source>
        <dbReference type="ARBA" id="ARBA00022679"/>
    </source>
</evidence>
<dbReference type="NCBIfam" id="TIGR01417">
    <property type="entry name" value="PTS_I_fam"/>
    <property type="match status" value="1"/>
</dbReference>
<dbReference type="PROSITE" id="PS00370">
    <property type="entry name" value="PEP_ENZYMES_PHOS_SITE"/>
    <property type="match status" value="1"/>
</dbReference>
<keyword evidence="10 17" id="KW-0808">Transferase</keyword>
<keyword evidence="14" id="KW-0460">Magnesium</keyword>
<dbReference type="PROSITE" id="PS51094">
    <property type="entry name" value="PTS_EIIA_TYPE_2"/>
    <property type="match status" value="1"/>
</dbReference>
<evidence type="ECO:0000256" key="12">
    <source>
        <dbReference type="ARBA" id="ARBA00022723"/>
    </source>
</evidence>
<evidence type="ECO:0000256" key="14">
    <source>
        <dbReference type="ARBA" id="ARBA00022842"/>
    </source>
</evidence>
<dbReference type="GO" id="GO:0046872">
    <property type="term" value="F:metal ion binding"/>
    <property type="evidence" value="ECO:0007669"/>
    <property type="project" value="UniProtKB-KW"/>
</dbReference>
<evidence type="ECO:0000256" key="7">
    <source>
        <dbReference type="ARBA" id="ARBA00022490"/>
    </source>
</evidence>
<dbReference type="PROSITE" id="PS00369">
    <property type="entry name" value="PTS_HPR_HIS"/>
    <property type="match status" value="1"/>
</dbReference>
<dbReference type="Pfam" id="PF05524">
    <property type="entry name" value="PEP-utilisers_N"/>
    <property type="match status" value="1"/>
</dbReference>
<evidence type="ECO:0000256" key="4">
    <source>
        <dbReference type="ARBA" id="ARBA00007837"/>
    </source>
</evidence>
<dbReference type="InterPro" id="IPR016152">
    <property type="entry name" value="PTrfase/Anion_transptr"/>
</dbReference>
<sequence>MPSLLTAELVRLNARAASKQDAIVQASELLAAAGFIEPGYLESLQGREQVSNTYLGNGVAIPHGLQEDRHLIRRTGVAVLQLPEGVEWHDGERAHLVVAIAAQSDEHITLLQRLTRLIGDPQQLRTLVEARDPQILVDALNGAVAHTGPSVVDSTPADFEQRVELVLDYPHGLHARPASAWVATAKRYQAALRVRHGDTAADPKNLVSLLQLGASANAQLVLSAQGVDAGDALVALKRTIEALSAEEHERAAAARARRQKAQPVLWTPLDPADVFEGVSAGPGFSIGTVRVLRAAQLEIEDRPGNTVDATHQLDAALHSTANELEALTRDTAARLGAAEGEIFAAHRELLNDSALLEHAARLLLDGHGVAWAWHQAAEQQAARLAALPDPLLAARATDLRDVARRVLKHLGENVATPMRLDTPAILIAEDLTPSDTAMLDPAVTLGFCTVSGGPTSHTAILARTLGVPAAVACGASLLKIADGSEAVLDGTSGRLYVGVSAQDRERARQTQLHLLEQAERAAANRALPAVTLDGHVLEIGANITRPEQVRDALANGADGVGLMRTEFLFLERHDAPSEDEQYDTYRRMIEASGGRQLIIRTLDIGGDKQVPYLNLPHESNPFLGVRGVRLCLRRPDLFVPQLRALYRAAKEGPLWIMFPMVSTLDEARQAIALAETVRAELDAPKVPLGIMVETPSAAAFADHFAALVDFFSIGTNDLTQYVLAVDREHPELARMAESLHPAVLRMIKQTVDGARKHRKWVGVCGGLAGDPLGASILAGLGVDELSMSSRDIPAVKTRLRGSRLDALQALARRALDCEDVDAVRALDNAEIKAAA</sequence>
<keyword evidence="9" id="KW-0762">Sugar transport</keyword>
<dbReference type="Gene3D" id="3.50.30.10">
    <property type="entry name" value="Phosphohistidine domain"/>
    <property type="match status" value="1"/>
</dbReference>
<keyword evidence="11" id="KW-0598">Phosphotransferase system</keyword>
<dbReference type="InterPro" id="IPR000032">
    <property type="entry name" value="HPr-like"/>
</dbReference>
<dbReference type="PROSITE" id="PS51350">
    <property type="entry name" value="PTS_HPR_DOM"/>
    <property type="match status" value="1"/>
</dbReference>
<dbReference type="GO" id="GO:0009401">
    <property type="term" value="P:phosphoenolpyruvate-dependent sugar phosphotransferase system"/>
    <property type="evidence" value="ECO:0007669"/>
    <property type="project" value="UniProtKB-KW"/>
</dbReference>
<keyword evidence="8" id="KW-0597">Phosphoprotein</keyword>
<dbReference type="InterPro" id="IPR040442">
    <property type="entry name" value="Pyrv_kinase-like_dom_sf"/>
</dbReference>
<dbReference type="InterPro" id="IPR036637">
    <property type="entry name" value="Phosphohistidine_dom_sf"/>
</dbReference>
<dbReference type="PANTHER" id="PTHR46244">
    <property type="entry name" value="PHOSPHOENOLPYRUVATE-PROTEIN PHOSPHOTRANSFERASE"/>
    <property type="match status" value="1"/>
</dbReference>
<dbReference type="InterPro" id="IPR000121">
    <property type="entry name" value="PEP_util_C"/>
</dbReference>
<dbReference type="PROSITE" id="PS00372">
    <property type="entry name" value="PTS_EIIA_TYPE_2_HIS"/>
    <property type="match status" value="1"/>
</dbReference>
<dbReference type="CDD" id="cd00367">
    <property type="entry name" value="PTS-HPr_like"/>
    <property type="match status" value="1"/>
</dbReference>
<reference evidence="17 18" key="1">
    <citation type="submission" date="2016-11" db="EMBL/GenBank/DDBJ databases">
        <authorList>
            <person name="Jaros S."/>
            <person name="Januszkiewicz K."/>
            <person name="Wedrychowicz H."/>
        </authorList>
    </citation>
    <scope>NUCLEOTIDE SEQUENCE [LARGE SCALE GENOMIC DNA]</scope>
    <source>
        <strain evidence="17 18">GAS95</strain>
    </source>
</reference>
<dbReference type="InterPro" id="IPR008731">
    <property type="entry name" value="PTS_EIN"/>
</dbReference>
<keyword evidence="7" id="KW-0963">Cytoplasm</keyword>
<comment type="cofactor">
    <cofactor evidence="2">
        <name>Mg(2+)</name>
        <dbReference type="ChEBI" id="CHEBI:18420"/>
    </cofactor>
</comment>
<evidence type="ECO:0000256" key="2">
    <source>
        <dbReference type="ARBA" id="ARBA00001946"/>
    </source>
</evidence>
<dbReference type="Gene3D" id="3.30.1340.10">
    <property type="entry name" value="HPr-like"/>
    <property type="match status" value="1"/>
</dbReference>
<evidence type="ECO:0000259" key="16">
    <source>
        <dbReference type="PROSITE" id="PS51350"/>
    </source>
</evidence>
<evidence type="ECO:0000256" key="3">
    <source>
        <dbReference type="ARBA" id="ARBA00004496"/>
    </source>
</evidence>
<dbReference type="InterPro" id="IPR036618">
    <property type="entry name" value="PtsI_HPr-bd_sf"/>
</dbReference>
<dbReference type="InterPro" id="IPR018274">
    <property type="entry name" value="PEP_util_AS"/>
</dbReference>
<dbReference type="InterPro" id="IPR015813">
    <property type="entry name" value="Pyrv/PenolPyrv_kinase-like_dom"/>
</dbReference>
<protein>
    <recommendedName>
        <fullName evidence="5">phosphoenolpyruvate--protein phosphotransferase</fullName>
        <ecNumber evidence="5">2.7.3.9</ecNumber>
    </recommendedName>
</protein>
<dbReference type="Gene3D" id="1.10.274.10">
    <property type="entry name" value="PtsI, HPr-binding domain"/>
    <property type="match status" value="1"/>
</dbReference>
<keyword evidence="6" id="KW-0813">Transport</keyword>
<keyword evidence="18" id="KW-1185">Reference proteome</keyword>
<dbReference type="InterPro" id="IPR035895">
    <property type="entry name" value="HPr-like_sf"/>
</dbReference>
<gene>
    <name evidence="17" type="ORF">SAMN05444165_0958</name>
</gene>
<evidence type="ECO:0000256" key="1">
    <source>
        <dbReference type="ARBA" id="ARBA00000683"/>
    </source>
</evidence>
<dbReference type="Pfam" id="PF00359">
    <property type="entry name" value="PTS_EIIA_2"/>
    <property type="match status" value="1"/>
</dbReference>